<evidence type="ECO:0000256" key="1">
    <source>
        <dbReference type="SAM" id="MobiDB-lite"/>
    </source>
</evidence>
<evidence type="ECO:0000313" key="4">
    <source>
        <dbReference type="Proteomes" id="UP000632659"/>
    </source>
</evidence>
<dbReference type="EMBL" id="JACRTL010000001">
    <property type="protein sequence ID" value="MBC8609830.1"/>
    <property type="molecule type" value="Genomic_DNA"/>
</dbReference>
<evidence type="ECO:0008006" key="5">
    <source>
        <dbReference type="Google" id="ProtNLM"/>
    </source>
</evidence>
<name>A0A8J6PGI7_9FIRM</name>
<dbReference type="OrthoDB" id="1863180at2"/>
<protein>
    <recommendedName>
        <fullName evidence="5">Stage III sporulation protein AG</fullName>
    </recommendedName>
</protein>
<keyword evidence="2" id="KW-1133">Transmembrane helix</keyword>
<gene>
    <name evidence="3" type="ORF">H8702_01670</name>
</gene>
<dbReference type="AlphaFoldDB" id="A0A8J6PGI7"/>
<accession>A0A8J6PGI7</accession>
<proteinExistence type="predicted"/>
<sequence length="190" mass="20526">MEGKHWKGFLDSVMQDSKKRKLVLLAGAVLIGIIFLSTFWGGKEDRKEKTQPVSQISEETYVAQLEDKVKNLLSGIDGVGTPQVMLTLESSSEYVYQSETKRSSDQTGESGTAVQQREDSEQTIVMVEGDNGEKQALIRTELTPKVQGIVVVCDGADRIEVQAQIVDVLTTAFGISSARVSVAKAASSGG</sequence>
<keyword evidence="4" id="KW-1185">Reference proteome</keyword>
<dbReference type="RefSeq" id="WP_093988256.1">
    <property type="nucleotide sequence ID" value="NZ_FYDD01000003.1"/>
</dbReference>
<dbReference type="Proteomes" id="UP000632659">
    <property type="component" value="Unassembled WGS sequence"/>
</dbReference>
<reference evidence="3" key="1">
    <citation type="submission" date="2020-08" db="EMBL/GenBank/DDBJ databases">
        <title>Genome public.</title>
        <authorList>
            <person name="Liu C."/>
            <person name="Sun Q."/>
        </authorList>
    </citation>
    <scope>NUCLEOTIDE SEQUENCE</scope>
    <source>
        <strain evidence="3">NSJ-15</strain>
    </source>
</reference>
<comment type="caution">
    <text evidence="3">The sequence shown here is derived from an EMBL/GenBank/DDBJ whole genome shotgun (WGS) entry which is preliminary data.</text>
</comment>
<feature type="region of interest" description="Disordered" evidence="1">
    <location>
        <begin position="97"/>
        <end position="120"/>
    </location>
</feature>
<keyword evidence="2" id="KW-0472">Membrane</keyword>
<evidence type="ECO:0000313" key="3">
    <source>
        <dbReference type="EMBL" id="MBC8609830.1"/>
    </source>
</evidence>
<organism evidence="3 4">
    <name type="scientific">Massiliimalia timonensis</name>
    <dbReference type="NCBI Taxonomy" id="1987501"/>
    <lineage>
        <taxon>Bacteria</taxon>
        <taxon>Bacillati</taxon>
        <taxon>Bacillota</taxon>
        <taxon>Clostridia</taxon>
        <taxon>Eubacteriales</taxon>
        <taxon>Oscillospiraceae</taxon>
        <taxon>Massiliimalia</taxon>
    </lineage>
</organism>
<keyword evidence="2" id="KW-0812">Transmembrane</keyword>
<evidence type="ECO:0000256" key="2">
    <source>
        <dbReference type="SAM" id="Phobius"/>
    </source>
</evidence>
<feature type="transmembrane region" description="Helical" evidence="2">
    <location>
        <begin position="21"/>
        <end position="42"/>
    </location>
</feature>
<feature type="compositionally biased region" description="Polar residues" evidence="1">
    <location>
        <begin position="105"/>
        <end position="115"/>
    </location>
</feature>